<gene>
    <name evidence="11" type="ORF">J2S17_004656</name>
</gene>
<protein>
    <submittedName>
        <fullName evidence="11">ATP-binding cassette subfamily B protein</fullName>
    </submittedName>
</protein>
<evidence type="ECO:0000256" key="2">
    <source>
        <dbReference type="ARBA" id="ARBA00022692"/>
    </source>
</evidence>
<dbReference type="InterPro" id="IPR003593">
    <property type="entry name" value="AAA+_ATPase"/>
</dbReference>
<dbReference type="Pfam" id="PF00005">
    <property type="entry name" value="ABC_tran"/>
    <property type="match status" value="1"/>
</dbReference>
<keyword evidence="4 11" id="KW-0067">ATP-binding</keyword>
<name>A0ABU0AQS8_9BACI</name>
<dbReference type="SUPFAM" id="SSF90123">
    <property type="entry name" value="ABC transporter transmembrane region"/>
    <property type="match status" value="1"/>
</dbReference>
<evidence type="ECO:0000256" key="3">
    <source>
        <dbReference type="ARBA" id="ARBA00022741"/>
    </source>
</evidence>
<dbReference type="RefSeq" id="WP_307478214.1">
    <property type="nucleotide sequence ID" value="NZ_JAUSUB010000028.1"/>
</dbReference>
<organism evidence="11 12">
    <name type="scientific">Cytobacillus purgationiresistens</name>
    <dbReference type="NCBI Taxonomy" id="863449"/>
    <lineage>
        <taxon>Bacteria</taxon>
        <taxon>Bacillati</taxon>
        <taxon>Bacillota</taxon>
        <taxon>Bacilli</taxon>
        <taxon>Bacillales</taxon>
        <taxon>Bacillaceae</taxon>
        <taxon>Cytobacillus</taxon>
    </lineage>
</organism>
<proteinExistence type="predicted"/>
<keyword evidence="12" id="KW-1185">Reference proteome</keyword>
<evidence type="ECO:0000256" key="4">
    <source>
        <dbReference type="ARBA" id="ARBA00022840"/>
    </source>
</evidence>
<feature type="domain" description="ABC transporter" evidence="9">
    <location>
        <begin position="369"/>
        <end position="603"/>
    </location>
</feature>
<dbReference type="InterPro" id="IPR027417">
    <property type="entry name" value="P-loop_NTPase"/>
</dbReference>
<evidence type="ECO:0000313" key="12">
    <source>
        <dbReference type="Proteomes" id="UP001238088"/>
    </source>
</evidence>
<dbReference type="CDD" id="cd03254">
    <property type="entry name" value="ABCC_Glucan_exporter_like"/>
    <property type="match status" value="1"/>
</dbReference>
<dbReference type="PROSITE" id="PS50929">
    <property type="entry name" value="ABC_TM1F"/>
    <property type="match status" value="1"/>
</dbReference>
<dbReference type="Pfam" id="PF00664">
    <property type="entry name" value="ABC_membrane"/>
    <property type="match status" value="1"/>
</dbReference>
<feature type="transmembrane region" description="Helical" evidence="8">
    <location>
        <begin position="50"/>
        <end position="73"/>
    </location>
</feature>
<evidence type="ECO:0000259" key="9">
    <source>
        <dbReference type="PROSITE" id="PS50893"/>
    </source>
</evidence>
<dbReference type="PANTHER" id="PTHR43394">
    <property type="entry name" value="ATP-DEPENDENT PERMEASE MDL1, MITOCHONDRIAL"/>
    <property type="match status" value="1"/>
</dbReference>
<sequence>MSAQKHSSEQPQKSLNFGRGPNRFGGPIVKPKDRKGTIKRIWAYMKKQKTAMVLAIVLVFISTVLSLIGPYLIGVIMDEYIIPKDINGTIRMGGLLAAVYAGAALIAWLQSYVMVRVSLKTIQKMRQDLFDHFQRLSLRFFDRRTQGELMSRVTNDIENLNAALSQSVIQIFSSVLTIVGVIFAMLMLNWVLAIVTLIVIPMMFYATNKIITYSSSNFIKRQRDLGEMNGTVEEAISGLEVITLYGKEDAVFEKFSVENERLRKSAMMAEISSGFLGPVNNFINNLGLALVIFAGAILAINEMATIGIIAAFVTYARQFYRPINQMSNLINTFQSAIAGAERVFEIMDEKPDLESREGALEVDSFKGDVQLVHVSFGYEEEKPVLQNINFSVRAGETVALVGPTGSGKTTIINLLSRFYDVNVGEIKIDGRNIQDYHIRSLRSKIGIVLQETYLFSGTIMDNIRYGRLDASDEEVVNAAKLASADGFIKHLPAKYETRLEPGGGNLSQGQKQLIAIARAMLADSDILILDEATSSIDTRTEIEIQKGLATLTEGKTTFIIAHRLKTIEQADTIIVIKDGRMIEKGTHQQLLHQQGVYQNMHAQQFSM</sequence>
<dbReference type="SMART" id="SM00382">
    <property type="entry name" value="AAA"/>
    <property type="match status" value="1"/>
</dbReference>
<dbReference type="InterPro" id="IPR039421">
    <property type="entry name" value="Type_1_exporter"/>
</dbReference>
<evidence type="ECO:0000256" key="6">
    <source>
        <dbReference type="ARBA" id="ARBA00023136"/>
    </source>
</evidence>
<dbReference type="InterPro" id="IPR011527">
    <property type="entry name" value="ABC1_TM_dom"/>
</dbReference>
<comment type="subcellular location">
    <subcellularLocation>
        <location evidence="1">Cell membrane</location>
        <topology evidence="1">Multi-pass membrane protein</topology>
    </subcellularLocation>
</comment>
<evidence type="ECO:0000256" key="8">
    <source>
        <dbReference type="SAM" id="Phobius"/>
    </source>
</evidence>
<comment type="caution">
    <text evidence="11">The sequence shown here is derived from an EMBL/GenBank/DDBJ whole genome shotgun (WGS) entry which is preliminary data.</text>
</comment>
<dbReference type="InterPro" id="IPR036640">
    <property type="entry name" value="ABC1_TM_sf"/>
</dbReference>
<dbReference type="Gene3D" id="1.20.1560.10">
    <property type="entry name" value="ABC transporter type 1, transmembrane domain"/>
    <property type="match status" value="1"/>
</dbReference>
<feature type="transmembrane region" description="Helical" evidence="8">
    <location>
        <begin position="286"/>
        <end position="316"/>
    </location>
</feature>
<feature type="region of interest" description="Disordered" evidence="7">
    <location>
        <begin position="1"/>
        <end position="29"/>
    </location>
</feature>
<keyword evidence="6 8" id="KW-0472">Membrane</keyword>
<accession>A0ABU0AQS8</accession>
<keyword evidence="3" id="KW-0547">Nucleotide-binding</keyword>
<feature type="compositionally biased region" description="Polar residues" evidence="7">
    <location>
        <begin position="1"/>
        <end position="15"/>
    </location>
</feature>
<dbReference type="PANTHER" id="PTHR43394:SF1">
    <property type="entry name" value="ATP-BINDING CASSETTE SUB-FAMILY B MEMBER 10, MITOCHONDRIAL"/>
    <property type="match status" value="1"/>
</dbReference>
<dbReference type="PROSITE" id="PS50893">
    <property type="entry name" value="ABC_TRANSPORTER_2"/>
    <property type="match status" value="1"/>
</dbReference>
<evidence type="ECO:0000256" key="5">
    <source>
        <dbReference type="ARBA" id="ARBA00022989"/>
    </source>
</evidence>
<feature type="transmembrane region" description="Helical" evidence="8">
    <location>
        <begin position="93"/>
        <end position="115"/>
    </location>
</feature>
<dbReference type="GO" id="GO:0005524">
    <property type="term" value="F:ATP binding"/>
    <property type="evidence" value="ECO:0007669"/>
    <property type="project" value="UniProtKB-KW"/>
</dbReference>
<feature type="transmembrane region" description="Helical" evidence="8">
    <location>
        <begin position="175"/>
        <end position="206"/>
    </location>
</feature>
<dbReference type="EMBL" id="JAUSUB010000028">
    <property type="protein sequence ID" value="MDQ0272763.1"/>
    <property type="molecule type" value="Genomic_DNA"/>
</dbReference>
<dbReference type="SUPFAM" id="SSF52540">
    <property type="entry name" value="P-loop containing nucleoside triphosphate hydrolases"/>
    <property type="match status" value="1"/>
</dbReference>
<dbReference type="PROSITE" id="PS00211">
    <property type="entry name" value="ABC_TRANSPORTER_1"/>
    <property type="match status" value="1"/>
</dbReference>
<evidence type="ECO:0000256" key="7">
    <source>
        <dbReference type="SAM" id="MobiDB-lite"/>
    </source>
</evidence>
<dbReference type="Gene3D" id="3.40.50.300">
    <property type="entry name" value="P-loop containing nucleotide triphosphate hydrolases"/>
    <property type="match status" value="1"/>
</dbReference>
<evidence type="ECO:0000313" key="11">
    <source>
        <dbReference type="EMBL" id="MDQ0272763.1"/>
    </source>
</evidence>
<dbReference type="InterPro" id="IPR003439">
    <property type="entry name" value="ABC_transporter-like_ATP-bd"/>
</dbReference>
<evidence type="ECO:0000259" key="10">
    <source>
        <dbReference type="PROSITE" id="PS50929"/>
    </source>
</evidence>
<keyword evidence="2 8" id="KW-0812">Transmembrane</keyword>
<keyword evidence="5 8" id="KW-1133">Transmembrane helix</keyword>
<dbReference type="InterPro" id="IPR017871">
    <property type="entry name" value="ABC_transporter-like_CS"/>
</dbReference>
<evidence type="ECO:0000256" key="1">
    <source>
        <dbReference type="ARBA" id="ARBA00004651"/>
    </source>
</evidence>
<feature type="domain" description="ABC transmembrane type-1" evidence="10">
    <location>
        <begin position="53"/>
        <end position="335"/>
    </location>
</feature>
<dbReference type="Proteomes" id="UP001238088">
    <property type="component" value="Unassembled WGS sequence"/>
</dbReference>
<dbReference type="CDD" id="cd18547">
    <property type="entry name" value="ABC_6TM_Tm288_like"/>
    <property type="match status" value="1"/>
</dbReference>
<reference evidence="11 12" key="1">
    <citation type="submission" date="2023-07" db="EMBL/GenBank/DDBJ databases">
        <title>Genomic Encyclopedia of Type Strains, Phase IV (KMG-IV): sequencing the most valuable type-strain genomes for metagenomic binning, comparative biology and taxonomic classification.</title>
        <authorList>
            <person name="Goeker M."/>
        </authorList>
    </citation>
    <scope>NUCLEOTIDE SEQUENCE [LARGE SCALE GENOMIC DNA]</scope>
    <source>
        <strain evidence="11 12">DSM 23494</strain>
    </source>
</reference>